<gene>
    <name evidence="1" type="ORF">TRIP_D200006</name>
</gene>
<reference evidence="1" key="1">
    <citation type="submission" date="2018-07" db="EMBL/GenBank/DDBJ databases">
        <authorList>
            <consortium name="Genoscope - CEA"/>
            <person name="William W."/>
        </authorList>
    </citation>
    <scope>NUCLEOTIDE SEQUENCE</scope>
    <source>
        <strain evidence="1">IK1</strain>
    </source>
</reference>
<dbReference type="InterPro" id="IPR046114">
    <property type="entry name" value="DUF6051"/>
</dbReference>
<name>A0A653A6K4_9BACT</name>
<dbReference type="Pfam" id="PF19519">
    <property type="entry name" value="DUF6051"/>
    <property type="match status" value="1"/>
</dbReference>
<sequence>MNLNYSQRFTKLNSVFQLGVSTHLEDSDVDIRFFTFKSSLMSVNNTVISETDEEINENLSFSYPVFIPAKKRRSDKAILLLHGLNERSWNKYLTWAEYLCVATGKPVILFPIAFHINRSPKSWSNPRALQNILHLRRQRNSNDRSISYANVILSERLSENPFLFYTSGRQSLFDLIQLFEEIKAGKHPFFKENTQLDIFSYSIGAFLAQITLMTDLNHLFSDSKLFMFCGGSIFSKMYGVSRSIMDKNAYENLHRYFIFSFDTDTNLNWNRDKIFDSFYSMISPERDLEKRTSFFHQKSDRIKGILLKQDVVIPYIGVQEALGKDITEANTKLMDFSFSYTHENPFPVGKNIDSQAVNDAFLRVFSQAAAFLA</sequence>
<organism evidence="1">
    <name type="scientific">uncultured Paludibacter sp</name>
    <dbReference type="NCBI Taxonomy" id="497635"/>
    <lineage>
        <taxon>Bacteria</taxon>
        <taxon>Pseudomonadati</taxon>
        <taxon>Bacteroidota</taxon>
        <taxon>Bacteroidia</taxon>
        <taxon>Bacteroidales</taxon>
        <taxon>Paludibacteraceae</taxon>
        <taxon>Paludibacter</taxon>
        <taxon>environmental samples</taxon>
    </lineage>
</organism>
<accession>A0A653A6K4</accession>
<dbReference type="EMBL" id="UPXZ01000013">
    <property type="protein sequence ID" value="VBB43657.1"/>
    <property type="molecule type" value="Genomic_DNA"/>
</dbReference>
<evidence type="ECO:0008006" key="2">
    <source>
        <dbReference type="Google" id="ProtNLM"/>
    </source>
</evidence>
<dbReference type="AlphaFoldDB" id="A0A653A6K4"/>
<protein>
    <recommendedName>
        <fullName evidence="2">Alpha/beta hydrolase</fullName>
    </recommendedName>
</protein>
<proteinExistence type="predicted"/>
<evidence type="ECO:0000313" key="1">
    <source>
        <dbReference type="EMBL" id="VBB43657.1"/>
    </source>
</evidence>